<dbReference type="EC" id="2.7.7.87" evidence="3"/>
<evidence type="ECO:0000256" key="7">
    <source>
        <dbReference type="ARBA" id="ARBA00022695"/>
    </source>
</evidence>
<dbReference type="GO" id="GO:0000049">
    <property type="term" value="F:tRNA binding"/>
    <property type="evidence" value="ECO:0007669"/>
    <property type="project" value="TreeGrafter"/>
</dbReference>
<comment type="caution">
    <text evidence="13">The sequence shown here is derived from an EMBL/GenBank/DDBJ whole genome shotgun (WGS) entry which is preliminary data.</text>
</comment>
<dbReference type="Proteomes" id="UP000179880">
    <property type="component" value="Unassembled WGS sequence"/>
</dbReference>
<keyword evidence="9" id="KW-0067">ATP-binding</keyword>
<accession>A0A1F6WJU4</accession>
<dbReference type="InterPro" id="IPR050156">
    <property type="entry name" value="TC-AMP_synthase_SUA5"/>
</dbReference>
<feature type="domain" description="YrdC-like" evidence="12">
    <location>
        <begin position="1"/>
        <end position="183"/>
    </location>
</feature>
<dbReference type="PROSITE" id="PS51163">
    <property type="entry name" value="YRDC"/>
    <property type="match status" value="1"/>
</dbReference>
<keyword evidence="4" id="KW-0963">Cytoplasm</keyword>
<keyword evidence="5" id="KW-0808">Transferase</keyword>
<organism evidence="13 14">
    <name type="scientific">Candidatus Nomurabacteria bacterium RIFCSPHIGHO2_02_FULL_42_24</name>
    <dbReference type="NCBI Taxonomy" id="1801757"/>
    <lineage>
        <taxon>Bacteria</taxon>
        <taxon>Candidatus Nomuraibacteriota</taxon>
    </lineage>
</organism>
<dbReference type="GO" id="GO:0005524">
    <property type="term" value="F:ATP binding"/>
    <property type="evidence" value="ECO:0007669"/>
    <property type="project" value="UniProtKB-KW"/>
</dbReference>
<dbReference type="InterPro" id="IPR006070">
    <property type="entry name" value="Sua5-like_dom"/>
</dbReference>
<dbReference type="GO" id="GO:0061710">
    <property type="term" value="F:L-threonylcarbamoyladenylate synthase"/>
    <property type="evidence" value="ECO:0007669"/>
    <property type="project" value="UniProtKB-EC"/>
</dbReference>
<dbReference type="SUPFAM" id="SSF55821">
    <property type="entry name" value="YrdC/RibB"/>
    <property type="match status" value="1"/>
</dbReference>
<dbReference type="GO" id="GO:0008033">
    <property type="term" value="P:tRNA processing"/>
    <property type="evidence" value="ECO:0007669"/>
    <property type="project" value="UniProtKB-KW"/>
</dbReference>
<dbReference type="Gene3D" id="3.90.870.10">
    <property type="entry name" value="DHBP synthase"/>
    <property type="match status" value="1"/>
</dbReference>
<evidence type="ECO:0000256" key="2">
    <source>
        <dbReference type="ARBA" id="ARBA00007663"/>
    </source>
</evidence>
<comment type="subcellular location">
    <subcellularLocation>
        <location evidence="1">Cytoplasm</location>
    </subcellularLocation>
</comment>
<evidence type="ECO:0000256" key="8">
    <source>
        <dbReference type="ARBA" id="ARBA00022741"/>
    </source>
</evidence>
<dbReference type="GO" id="GO:0006450">
    <property type="term" value="P:regulation of translational fidelity"/>
    <property type="evidence" value="ECO:0007669"/>
    <property type="project" value="TreeGrafter"/>
</dbReference>
<dbReference type="GO" id="GO:0003725">
    <property type="term" value="F:double-stranded RNA binding"/>
    <property type="evidence" value="ECO:0007669"/>
    <property type="project" value="InterPro"/>
</dbReference>
<evidence type="ECO:0000313" key="14">
    <source>
        <dbReference type="Proteomes" id="UP000179880"/>
    </source>
</evidence>
<proteinExistence type="inferred from homology"/>
<protein>
    <recommendedName>
        <fullName evidence="10">L-threonylcarbamoyladenylate synthase</fullName>
        <ecNumber evidence="3">2.7.7.87</ecNumber>
    </recommendedName>
    <alternativeName>
        <fullName evidence="10">L-threonylcarbamoyladenylate synthase</fullName>
    </alternativeName>
</protein>
<evidence type="ECO:0000259" key="12">
    <source>
        <dbReference type="PROSITE" id="PS51163"/>
    </source>
</evidence>
<sequence length="183" mass="20628">MKKDFIKILKKSGGVGVLPTDTLYGLVGRALDKKAVERIYKLKGRNKNKPFIILISSLKDLKLFKVKHSHILKNVGMLKKIWPGKISVILPCLSKKFVYLHRGKKSLAFRLPNKKSIISILKKTGPLIAPSANPESKKPAYTITQARRYFGDKADFYVNVGCRKIKPSTLVFLTSRGYVTIRS</sequence>
<comment type="catalytic activity">
    <reaction evidence="11">
        <text>L-threonine + hydrogencarbonate + ATP = L-threonylcarbamoyladenylate + diphosphate + H2O</text>
        <dbReference type="Rhea" id="RHEA:36407"/>
        <dbReference type="ChEBI" id="CHEBI:15377"/>
        <dbReference type="ChEBI" id="CHEBI:17544"/>
        <dbReference type="ChEBI" id="CHEBI:30616"/>
        <dbReference type="ChEBI" id="CHEBI:33019"/>
        <dbReference type="ChEBI" id="CHEBI:57926"/>
        <dbReference type="ChEBI" id="CHEBI:73682"/>
        <dbReference type="EC" id="2.7.7.87"/>
    </reaction>
</comment>
<keyword evidence="8" id="KW-0547">Nucleotide-binding</keyword>
<dbReference type="Pfam" id="PF01300">
    <property type="entry name" value="Sua5_yciO_yrdC"/>
    <property type="match status" value="1"/>
</dbReference>
<dbReference type="GO" id="GO:0005737">
    <property type="term" value="C:cytoplasm"/>
    <property type="evidence" value="ECO:0007669"/>
    <property type="project" value="UniProtKB-SubCell"/>
</dbReference>
<dbReference type="EMBL" id="MFUH01000011">
    <property type="protein sequence ID" value="OGI82150.1"/>
    <property type="molecule type" value="Genomic_DNA"/>
</dbReference>
<dbReference type="InterPro" id="IPR017945">
    <property type="entry name" value="DHBP_synth_RibB-like_a/b_dom"/>
</dbReference>
<name>A0A1F6WJU4_9BACT</name>
<evidence type="ECO:0000256" key="11">
    <source>
        <dbReference type="ARBA" id="ARBA00048366"/>
    </source>
</evidence>
<evidence type="ECO:0000313" key="13">
    <source>
        <dbReference type="EMBL" id="OGI82150.1"/>
    </source>
</evidence>
<evidence type="ECO:0000256" key="1">
    <source>
        <dbReference type="ARBA" id="ARBA00004496"/>
    </source>
</evidence>
<keyword evidence="7" id="KW-0548">Nucleotidyltransferase</keyword>
<evidence type="ECO:0000256" key="3">
    <source>
        <dbReference type="ARBA" id="ARBA00012584"/>
    </source>
</evidence>
<dbReference type="PANTHER" id="PTHR17490">
    <property type="entry name" value="SUA5"/>
    <property type="match status" value="1"/>
</dbReference>
<evidence type="ECO:0000256" key="4">
    <source>
        <dbReference type="ARBA" id="ARBA00022490"/>
    </source>
</evidence>
<gene>
    <name evidence="13" type="ORF">A3B93_00635</name>
</gene>
<evidence type="ECO:0000256" key="10">
    <source>
        <dbReference type="ARBA" id="ARBA00029774"/>
    </source>
</evidence>
<evidence type="ECO:0000256" key="5">
    <source>
        <dbReference type="ARBA" id="ARBA00022679"/>
    </source>
</evidence>
<reference evidence="13 14" key="1">
    <citation type="journal article" date="2016" name="Nat. Commun.">
        <title>Thousands of microbial genomes shed light on interconnected biogeochemical processes in an aquifer system.</title>
        <authorList>
            <person name="Anantharaman K."/>
            <person name="Brown C.T."/>
            <person name="Hug L.A."/>
            <person name="Sharon I."/>
            <person name="Castelle C.J."/>
            <person name="Probst A.J."/>
            <person name="Thomas B.C."/>
            <person name="Singh A."/>
            <person name="Wilkins M.J."/>
            <person name="Karaoz U."/>
            <person name="Brodie E.L."/>
            <person name="Williams K.H."/>
            <person name="Hubbard S.S."/>
            <person name="Banfield J.F."/>
        </authorList>
    </citation>
    <scope>NUCLEOTIDE SEQUENCE [LARGE SCALE GENOMIC DNA]</scope>
</reference>
<comment type="similarity">
    <text evidence="2">Belongs to the SUA5 family.</text>
</comment>
<dbReference type="NCBIfam" id="TIGR00057">
    <property type="entry name" value="L-threonylcarbamoyladenylate synthase"/>
    <property type="match status" value="1"/>
</dbReference>
<evidence type="ECO:0000256" key="6">
    <source>
        <dbReference type="ARBA" id="ARBA00022694"/>
    </source>
</evidence>
<keyword evidence="6" id="KW-0819">tRNA processing</keyword>
<dbReference type="AlphaFoldDB" id="A0A1F6WJU4"/>
<dbReference type="PANTHER" id="PTHR17490:SF16">
    <property type="entry name" value="THREONYLCARBAMOYL-AMP SYNTHASE"/>
    <property type="match status" value="1"/>
</dbReference>
<evidence type="ECO:0000256" key="9">
    <source>
        <dbReference type="ARBA" id="ARBA00022840"/>
    </source>
</evidence>